<evidence type="ECO:0000256" key="19">
    <source>
        <dbReference type="PIRSR" id="PIRSR038013-50"/>
    </source>
</evidence>
<dbReference type="OrthoDB" id="9446605at2759"/>
<dbReference type="InterPro" id="IPR017355">
    <property type="entry name" value="TNF_ligand_10/11"/>
</dbReference>
<keyword evidence="13 20" id="KW-1133">Transmembrane helix</keyword>
<comment type="similarity">
    <text evidence="3">Belongs to the tumor necrosis factor family.</text>
</comment>
<evidence type="ECO:0000256" key="8">
    <source>
        <dbReference type="ARBA" id="ARBA00022692"/>
    </source>
</evidence>
<dbReference type="EMBL" id="BEZZ01000518">
    <property type="protein sequence ID" value="GCC33461.1"/>
    <property type="molecule type" value="Genomic_DNA"/>
</dbReference>
<keyword evidence="5" id="KW-0202">Cytokine</keyword>
<evidence type="ECO:0000256" key="17">
    <source>
        <dbReference type="ARBA" id="ARBA00074586"/>
    </source>
</evidence>
<proteinExistence type="inferred from homology"/>
<dbReference type="GO" id="GO:0006955">
    <property type="term" value="P:immune response"/>
    <property type="evidence" value="ECO:0007669"/>
    <property type="project" value="InterPro"/>
</dbReference>
<evidence type="ECO:0000256" key="5">
    <source>
        <dbReference type="ARBA" id="ARBA00022514"/>
    </source>
</evidence>
<dbReference type="STRING" id="137246.A0A401SSU4"/>
<name>A0A401SSU4_CHIPU</name>
<dbReference type="Pfam" id="PF00229">
    <property type="entry name" value="TNF"/>
    <property type="match status" value="1"/>
</dbReference>
<keyword evidence="23" id="KW-1185">Reference proteome</keyword>
<comment type="function">
    <text evidence="15">Cytokine that binds to TNFRSF10A/TRAILR1, TNFRSF10B/TRAILR2, TNFRSF10C/TRAILR3, TNFRSF10D/TRAILR4 and possibly also to TNFRSF11B/OPG. Induces apoptosis. Its activity may be modulated by binding to the decoy receptors TNFRSF10C/TRAILR3, TNFRSF10D/TRAILR4 and TNFRSF11B/OPG that cannot induce apoptosis.</text>
</comment>
<dbReference type="InterPro" id="IPR008983">
    <property type="entry name" value="Tumour_necrosis_fac-like_dom"/>
</dbReference>
<keyword evidence="4" id="KW-1003">Cell membrane</keyword>
<evidence type="ECO:0000256" key="3">
    <source>
        <dbReference type="ARBA" id="ARBA00008670"/>
    </source>
</evidence>
<dbReference type="GO" id="GO:0006915">
    <property type="term" value="P:apoptotic process"/>
    <property type="evidence" value="ECO:0007669"/>
    <property type="project" value="UniProtKB-KW"/>
</dbReference>
<evidence type="ECO:0000256" key="11">
    <source>
        <dbReference type="ARBA" id="ARBA00022833"/>
    </source>
</evidence>
<evidence type="ECO:0000256" key="20">
    <source>
        <dbReference type="SAM" id="Phobius"/>
    </source>
</evidence>
<dbReference type="PIRSF" id="PIRSF038013">
    <property type="entry name" value="TNF10_TNF11"/>
    <property type="match status" value="1"/>
</dbReference>
<feature type="domain" description="THD" evidence="21">
    <location>
        <begin position="139"/>
        <end position="291"/>
    </location>
</feature>
<evidence type="ECO:0000256" key="6">
    <source>
        <dbReference type="ARBA" id="ARBA00022525"/>
    </source>
</evidence>
<comment type="caution">
    <text evidence="22">The sequence shown here is derived from an EMBL/GenBank/DDBJ whole genome shotgun (WGS) entry which is preliminary data.</text>
</comment>
<dbReference type="GO" id="GO:0005164">
    <property type="term" value="F:tumor necrosis factor receptor binding"/>
    <property type="evidence" value="ECO:0007669"/>
    <property type="project" value="InterPro"/>
</dbReference>
<evidence type="ECO:0000256" key="18">
    <source>
        <dbReference type="ARBA" id="ARBA00083215"/>
    </source>
</evidence>
<evidence type="ECO:0000256" key="7">
    <source>
        <dbReference type="ARBA" id="ARBA00022553"/>
    </source>
</evidence>
<dbReference type="FunFam" id="2.60.120.40:FF:000014">
    <property type="entry name" value="Tumor necrosis factor ligand superfamily member"/>
    <property type="match status" value="1"/>
</dbReference>
<evidence type="ECO:0000256" key="16">
    <source>
        <dbReference type="ARBA" id="ARBA00063957"/>
    </source>
</evidence>
<dbReference type="Proteomes" id="UP000287033">
    <property type="component" value="Unassembled WGS sequence"/>
</dbReference>
<dbReference type="InterPro" id="IPR006052">
    <property type="entry name" value="TNF_dom"/>
</dbReference>
<evidence type="ECO:0000256" key="13">
    <source>
        <dbReference type="ARBA" id="ARBA00022989"/>
    </source>
</evidence>
<keyword evidence="10 19" id="KW-0479">Metal-binding</keyword>
<dbReference type="PANTHER" id="PTHR11471">
    <property type="entry name" value="TUMOR NECROSIS FACTOR FAMILY MEMBER"/>
    <property type="match status" value="1"/>
</dbReference>
<evidence type="ECO:0000256" key="14">
    <source>
        <dbReference type="ARBA" id="ARBA00023136"/>
    </source>
</evidence>
<dbReference type="PROSITE" id="PS00251">
    <property type="entry name" value="THD_1"/>
    <property type="match status" value="1"/>
</dbReference>
<comment type="subcellular location">
    <subcellularLocation>
        <location evidence="1">Cell membrane</location>
        <topology evidence="1">Single-pass type II membrane protein</topology>
    </subcellularLocation>
    <subcellularLocation>
        <location evidence="2">Secreted</location>
    </subcellularLocation>
</comment>
<dbReference type="GO" id="GO:2001238">
    <property type="term" value="P:positive regulation of extrinsic apoptotic signaling pathway"/>
    <property type="evidence" value="ECO:0007669"/>
    <property type="project" value="UniProtKB-ARBA"/>
</dbReference>
<reference evidence="22 23" key="1">
    <citation type="journal article" date="2018" name="Nat. Ecol. Evol.">
        <title>Shark genomes provide insights into elasmobranch evolution and the origin of vertebrates.</title>
        <authorList>
            <person name="Hara Y"/>
            <person name="Yamaguchi K"/>
            <person name="Onimaru K"/>
            <person name="Kadota M"/>
            <person name="Koyanagi M"/>
            <person name="Keeley SD"/>
            <person name="Tatsumi K"/>
            <person name="Tanaka K"/>
            <person name="Motone F"/>
            <person name="Kageyama Y"/>
            <person name="Nozu R"/>
            <person name="Adachi N"/>
            <person name="Nishimura O"/>
            <person name="Nakagawa R"/>
            <person name="Tanegashima C"/>
            <person name="Kiyatake I"/>
            <person name="Matsumoto R"/>
            <person name="Murakumo K"/>
            <person name="Nishida K"/>
            <person name="Terakita A"/>
            <person name="Kuratani S"/>
            <person name="Sato K"/>
            <person name="Hyodo S Kuraku.S."/>
        </authorList>
    </citation>
    <scope>NUCLEOTIDE SEQUENCE [LARGE SCALE GENOMIC DNA]</scope>
</reference>
<evidence type="ECO:0000256" key="10">
    <source>
        <dbReference type="ARBA" id="ARBA00022723"/>
    </source>
</evidence>
<dbReference type="GO" id="GO:0046872">
    <property type="term" value="F:metal ion binding"/>
    <property type="evidence" value="ECO:0007669"/>
    <property type="project" value="UniProtKB-KW"/>
</dbReference>
<feature type="non-terminal residue" evidence="22">
    <location>
        <position position="291"/>
    </location>
</feature>
<evidence type="ECO:0000256" key="2">
    <source>
        <dbReference type="ARBA" id="ARBA00004613"/>
    </source>
</evidence>
<keyword evidence="7" id="KW-0597">Phosphoprotein</keyword>
<dbReference type="GO" id="GO:0005615">
    <property type="term" value="C:extracellular space"/>
    <property type="evidence" value="ECO:0007669"/>
    <property type="project" value="UniProtKB-KW"/>
</dbReference>
<dbReference type="AlphaFoldDB" id="A0A401SSU4"/>
<dbReference type="InterPro" id="IPR021184">
    <property type="entry name" value="TNF_CS"/>
</dbReference>
<dbReference type="SUPFAM" id="SSF49842">
    <property type="entry name" value="TNF-like"/>
    <property type="match status" value="1"/>
</dbReference>
<dbReference type="CDD" id="cd00184">
    <property type="entry name" value="TNF"/>
    <property type="match status" value="1"/>
</dbReference>
<dbReference type="OMA" id="NGDIVDM"/>
<evidence type="ECO:0000256" key="9">
    <source>
        <dbReference type="ARBA" id="ARBA00022703"/>
    </source>
</evidence>
<keyword evidence="8 20" id="KW-0812">Transmembrane</keyword>
<dbReference type="SMART" id="SM00207">
    <property type="entry name" value="TNF"/>
    <property type="match status" value="1"/>
</dbReference>
<sequence length="291" mass="33255">MGSSGSSVTAQRLGLVLGSVLLLQCVCMTVTFLYFSSQLKQIQETFSKNNMACLMDDIVDLHADALASEEFADYPRREKMGRSGELCWRFRAQIYQLVEKTVSKRYDQDMSVIVKGEVSRLIPYLSQPQSGTQPTVQKIAAHLTGNRRSKSTPLGDSVSRRLQGQKIQMWEPRRGQAFLHSVEYKNGELIILQTGLYYIYAQTYFRYREITGVGDSRPGALLSVSGNTQMVQYIYKNTAYPDPILLMKNTRTTCWAKNREYELHSIYQGGLFELRYLDRIFVTVSNISWID</sequence>
<evidence type="ECO:0000256" key="1">
    <source>
        <dbReference type="ARBA" id="ARBA00004401"/>
    </source>
</evidence>
<gene>
    <name evidence="22" type="ORF">chiPu_0011930</name>
</gene>
<evidence type="ECO:0000313" key="22">
    <source>
        <dbReference type="EMBL" id="GCC33461.1"/>
    </source>
</evidence>
<protein>
    <recommendedName>
        <fullName evidence="17">Tumor necrosis factor ligand superfamily member 10</fullName>
    </recommendedName>
    <alternativeName>
        <fullName evidence="18">TNF-related apoptosis-inducing ligand</fullName>
    </alternativeName>
</protein>
<keyword evidence="11 19" id="KW-0862">Zinc</keyword>
<keyword evidence="9" id="KW-0053">Apoptosis</keyword>
<dbReference type="PANTHER" id="PTHR11471:SF27">
    <property type="entry name" value="TUMOR NECROSIS FACTOR LIGAND SUPERFAMILY MEMBER 10"/>
    <property type="match status" value="1"/>
</dbReference>
<evidence type="ECO:0000256" key="15">
    <source>
        <dbReference type="ARBA" id="ARBA00055277"/>
    </source>
</evidence>
<comment type="subunit">
    <text evidence="16">Homotrimer. One TNFSF10 homotrimer interacts with three TNFSF10A mononers. One TNFSF10 homotrimer interacts with three TNFSF10B mononers.</text>
</comment>
<keyword evidence="14 20" id="KW-0472">Membrane</keyword>
<feature type="transmembrane region" description="Helical" evidence="20">
    <location>
        <begin position="12"/>
        <end position="35"/>
    </location>
</feature>
<dbReference type="Gene3D" id="2.60.120.40">
    <property type="match status" value="1"/>
</dbReference>
<evidence type="ECO:0000259" key="21">
    <source>
        <dbReference type="PROSITE" id="PS50049"/>
    </source>
</evidence>
<dbReference type="PROSITE" id="PS50049">
    <property type="entry name" value="THD_2"/>
    <property type="match status" value="1"/>
</dbReference>
<accession>A0A401SSU4</accession>
<dbReference type="GO" id="GO:0005125">
    <property type="term" value="F:cytokine activity"/>
    <property type="evidence" value="ECO:0007669"/>
    <property type="project" value="UniProtKB-KW"/>
</dbReference>
<dbReference type="GO" id="GO:0005886">
    <property type="term" value="C:plasma membrane"/>
    <property type="evidence" value="ECO:0007669"/>
    <property type="project" value="UniProtKB-SubCell"/>
</dbReference>
<keyword evidence="12" id="KW-0735">Signal-anchor</keyword>
<evidence type="ECO:0000256" key="4">
    <source>
        <dbReference type="ARBA" id="ARBA00022475"/>
    </source>
</evidence>
<evidence type="ECO:0000313" key="23">
    <source>
        <dbReference type="Proteomes" id="UP000287033"/>
    </source>
</evidence>
<organism evidence="22 23">
    <name type="scientific">Chiloscyllium punctatum</name>
    <name type="common">Brownbanded bambooshark</name>
    <name type="synonym">Hemiscyllium punctatum</name>
    <dbReference type="NCBI Taxonomy" id="137246"/>
    <lineage>
        <taxon>Eukaryota</taxon>
        <taxon>Metazoa</taxon>
        <taxon>Chordata</taxon>
        <taxon>Craniata</taxon>
        <taxon>Vertebrata</taxon>
        <taxon>Chondrichthyes</taxon>
        <taxon>Elasmobranchii</taxon>
        <taxon>Galeomorphii</taxon>
        <taxon>Galeoidea</taxon>
        <taxon>Orectolobiformes</taxon>
        <taxon>Hemiscylliidae</taxon>
        <taxon>Chiloscyllium</taxon>
    </lineage>
</organism>
<keyword evidence="6" id="KW-0964">Secreted</keyword>
<evidence type="ECO:0000256" key="12">
    <source>
        <dbReference type="ARBA" id="ARBA00022968"/>
    </source>
</evidence>
<feature type="binding site" evidence="19">
    <location>
        <position position="254"/>
    </location>
    <ligand>
        <name>Zn(2+)</name>
        <dbReference type="ChEBI" id="CHEBI:29105"/>
        <note>ligand shared between all trimeric partners</note>
    </ligand>
</feature>